<dbReference type="SMART" id="SM00388">
    <property type="entry name" value="HisKA"/>
    <property type="match status" value="1"/>
</dbReference>
<protein>
    <recommendedName>
        <fullName evidence="2">histidine kinase</fullName>
        <ecNumber evidence="2">2.7.13.3</ecNumber>
    </recommendedName>
</protein>
<keyword evidence="4" id="KW-0808">Transferase</keyword>
<dbReference type="CDD" id="cd19920">
    <property type="entry name" value="REC_PA4781-like"/>
    <property type="match status" value="1"/>
</dbReference>
<evidence type="ECO:0000256" key="7">
    <source>
        <dbReference type="SAM" id="Coils"/>
    </source>
</evidence>
<dbReference type="Gene3D" id="3.40.50.2300">
    <property type="match status" value="1"/>
</dbReference>
<evidence type="ECO:0000256" key="6">
    <source>
        <dbReference type="PROSITE-ProRule" id="PRU00169"/>
    </source>
</evidence>
<dbReference type="SMART" id="SM00448">
    <property type="entry name" value="REC"/>
    <property type="match status" value="1"/>
</dbReference>
<feature type="domain" description="Response regulatory" evidence="9">
    <location>
        <begin position="8"/>
        <end position="124"/>
    </location>
</feature>
<dbReference type="InterPro" id="IPR004358">
    <property type="entry name" value="Sig_transdc_His_kin-like_C"/>
</dbReference>
<dbReference type="PANTHER" id="PTHR43065">
    <property type="entry name" value="SENSOR HISTIDINE KINASE"/>
    <property type="match status" value="1"/>
</dbReference>
<dbReference type="PRINTS" id="PR00344">
    <property type="entry name" value="BCTRLSENSOR"/>
</dbReference>
<dbReference type="SUPFAM" id="SSF55874">
    <property type="entry name" value="ATPase domain of HSP90 chaperone/DNA topoisomerase II/histidine kinase"/>
    <property type="match status" value="1"/>
</dbReference>
<keyword evidence="5" id="KW-0902">Two-component regulatory system</keyword>
<dbReference type="InterPro" id="IPR001789">
    <property type="entry name" value="Sig_transdc_resp-reg_receiver"/>
</dbReference>
<dbReference type="SUPFAM" id="SSF52172">
    <property type="entry name" value="CheY-like"/>
    <property type="match status" value="1"/>
</dbReference>
<dbReference type="InterPro" id="IPR005467">
    <property type="entry name" value="His_kinase_dom"/>
</dbReference>
<name>A0A951QTZ7_9CYAN</name>
<dbReference type="EMBL" id="JAHHGZ010000037">
    <property type="protein sequence ID" value="MBW4670943.1"/>
    <property type="molecule type" value="Genomic_DNA"/>
</dbReference>
<evidence type="ECO:0000256" key="1">
    <source>
        <dbReference type="ARBA" id="ARBA00000085"/>
    </source>
</evidence>
<feature type="domain" description="Histidine kinase" evidence="8">
    <location>
        <begin position="180"/>
        <end position="431"/>
    </location>
</feature>
<dbReference type="Gene3D" id="1.10.287.130">
    <property type="match status" value="1"/>
</dbReference>
<dbReference type="EC" id="2.7.13.3" evidence="2"/>
<comment type="catalytic activity">
    <reaction evidence="1">
        <text>ATP + protein L-histidine = ADP + protein N-phospho-L-histidine.</text>
        <dbReference type="EC" id="2.7.13.3"/>
    </reaction>
</comment>
<reference evidence="10" key="1">
    <citation type="submission" date="2021-05" db="EMBL/GenBank/DDBJ databases">
        <authorList>
            <person name="Pietrasiak N."/>
            <person name="Ward R."/>
            <person name="Stajich J.E."/>
            <person name="Kurbessoian T."/>
        </authorList>
    </citation>
    <scope>NUCLEOTIDE SEQUENCE</scope>
    <source>
        <strain evidence="10">GSE-NOS-MK-12-04C</strain>
    </source>
</reference>
<proteinExistence type="predicted"/>
<feature type="modified residue" description="4-aspartylphosphate" evidence="6">
    <location>
        <position position="57"/>
    </location>
</feature>
<dbReference type="Pfam" id="PF00072">
    <property type="entry name" value="Response_reg"/>
    <property type="match status" value="1"/>
</dbReference>
<evidence type="ECO:0000256" key="4">
    <source>
        <dbReference type="ARBA" id="ARBA00022777"/>
    </source>
</evidence>
<dbReference type="InterPro" id="IPR003594">
    <property type="entry name" value="HATPase_dom"/>
</dbReference>
<organism evidence="10 11">
    <name type="scientific">Cyanomargarita calcarea GSE-NOS-MK-12-04C</name>
    <dbReference type="NCBI Taxonomy" id="2839659"/>
    <lineage>
        <taxon>Bacteria</taxon>
        <taxon>Bacillati</taxon>
        <taxon>Cyanobacteriota</taxon>
        <taxon>Cyanophyceae</taxon>
        <taxon>Nostocales</taxon>
        <taxon>Cyanomargaritaceae</taxon>
        <taxon>Cyanomargarita</taxon>
    </lineage>
</organism>
<sequence length="431" mass="48452">MINDFHETILIIDDTPTNLEVIYDALDKEGYEVLVEIDSRNAIERVKYNSPDLILLDVMMPIINGFEICRKLQAEPLSKDIPIIFMTALSDPIDKIKGLSLGAVDYITKPFDKGEALARINIHLKLRKLTKSLEKSNSQLQELTNNLEQQVTQQTVELSQTQLQLIRSEKMSALGQLVAGVAHEINNPVSFIFGNIAPAQEYIDDITKILRLYQKHYPNPNPEIEKELKEADLEFTLEDLGKILNSMKVGVERIQDISISLRNFSRSDTTKVLTDLHQGLDSSLLILRHRLKSCGERPEIHLIKEYAELPQVECYPGQINQVFINLLANAIDATEEAWEKHKINKLIIKIVTEIASENIVVVRIIDNGLGIPETVKPYLFESMFTTKAMGKGTGLGLSISHQIVVENHHGKLICNSTANQGCEFAIAIPVN</sequence>
<dbReference type="AlphaFoldDB" id="A0A951QTZ7"/>
<dbReference type="PANTHER" id="PTHR43065:SF50">
    <property type="entry name" value="HISTIDINE KINASE"/>
    <property type="match status" value="1"/>
</dbReference>
<keyword evidence="3 6" id="KW-0597">Phosphoprotein</keyword>
<feature type="coiled-coil region" evidence="7">
    <location>
        <begin position="126"/>
        <end position="157"/>
    </location>
</feature>
<dbReference type="PROSITE" id="PS50110">
    <property type="entry name" value="RESPONSE_REGULATORY"/>
    <property type="match status" value="1"/>
</dbReference>
<evidence type="ECO:0000256" key="5">
    <source>
        <dbReference type="ARBA" id="ARBA00023012"/>
    </source>
</evidence>
<evidence type="ECO:0000259" key="9">
    <source>
        <dbReference type="PROSITE" id="PS50110"/>
    </source>
</evidence>
<comment type="caution">
    <text evidence="10">The sequence shown here is derived from an EMBL/GenBank/DDBJ whole genome shotgun (WGS) entry which is preliminary data.</text>
</comment>
<evidence type="ECO:0000313" key="11">
    <source>
        <dbReference type="Proteomes" id="UP000729701"/>
    </source>
</evidence>
<dbReference type="Proteomes" id="UP000729701">
    <property type="component" value="Unassembled WGS sequence"/>
</dbReference>
<dbReference type="PROSITE" id="PS50109">
    <property type="entry name" value="HIS_KIN"/>
    <property type="match status" value="1"/>
</dbReference>
<evidence type="ECO:0000313" key="10">
    <source>
        <dbReference type="EMBL" id="MBW4670943.1"/>
    </source>
</evidence>
<dbReference type="InterPro" id="IPR036097">
    <property type="entry name" value="HisK_dim/P_sf"/>
</dbReference>
<dbReference type="SUPFAM" id="SSF47384">
    <property type="entry name" value="Homodimeric domain of signal transducing histidine kinase"/>
    <property type="match status" value="1"/>
</dbReference>
<evidence type="ECO:0000259" key="8">
    <source>
        <dbReference type="PROSITE" id="PS50109"/>
    </source>
</evidence>
<dbReference type="Gene3D" id="3.30.565.10">
    <property type="entry name" value="Histidine kinase-like ATPase, C-terminal domain"/>
    <property type="match status" value="1"/>
</dbReference>
<accession>A0A951QTZ7</accession>
<reference evidence="10" key="2">
    <citation type="journal article" date="2022" name="Microbiol. Resour. Announc.">
        <title>Metagenome Sequencing to Explore Phylogenomics of Terrestrial Cyanobacteria.</title>
        <authorList>
            <person name="Ward R.D."/>
            <person name="Stajich J.E."/>
            <person name="Johansen J.R."/>
            <person name="Huntemann M."/>
            <person name="Clum A."/>
            <person name="Foster B."/>
            <person name="Foster B."/>
            <person name="Roux S."/>
            <person name="Palaniappan K."/>
            <person name="Varghese N."/>
            <person name="Mukherjee S."/>
            <person name="Reddy T.B.K."/>
            <person name="Daum C."/>
            <person name="Copeland A."/>
            <person name="Chen I.A."/>
            <person name="Ivanova N.N."/>
            <person name="Kyrpides N.C."/>
            <person name="Shapiro N."/>
            <person name="Eloe-Fadrosh E.A."/>
            <person name="Pietrasiak N."/>
        </authorList>
    </citation>
    <scope>NUCLEOTIDE SEQUENCE</scope>
    <source>
        <strain evidence="10">GSE-NOS-MK-12-04C</strain>
    </source>
</reference>
<dbReference type="InterPro" id="IPR011006">
    <property type="entry name" value="CheY-like_superfamily"/>
</dbReference>
<dbReference type="CDD" id="cd00082">
    <property type="entry name" value="HisKA"/>
    <property type="match status" value="1"/>
</dbReference>
<gene>
    <name evidence="10" type="ORF">KME60_26845</name>
</gene>
<keyword evidence="7" id="KW-0175">Coiled coil</keyword>
<dbReference type="GO" id="GO:0000155">
    <property type="term" value="F:phosphorelay sensor kinase activity"/>
    <property type="evidence" value="ECO:0007669"/>
    <property type="project" value="InterPro"/>
</dbReference>
<dbReference type="InterPro" id="IPR003661">
    <property type="entry name" value="HisK_dim/P_dom"/>
</dbReference>
<evidence type="ECO:0000256" key="2">
    <source>
        <dbReference type="ARBA" id="ARBA00012438"/>
    </source>
</evidence>
<keyword evidence="4" id="KW-0418">Kinase</keyword>
<dbReference type="SMART" id="SM00387">
    <property type="entry name" value="HATPase_c"/>
    <property type="match status" value="1"/>
</dbReference>
<dbReference type="InterPro" id="IPR036890">
    <property type="entry name" value="HATPase_C_sf"/>
</dbReference>
<dbReference type="Pfam" id="PF02518">
    <property type="entry name" value="HATPase_c"/>
    <property type="match status" value="1"/>
</dbReference>
<evidence type="ECO:0000256" key="3">
    <source>
        <dbReference type="ARBA" id="ARBA00022553"/>
    </source>
</evidence>